<keyword evidence="2" id="KW-1185">Reference proteome</keyword>
<dbReference type="Pfam" id="PF10722">
    <property type="entry name" value="YbjN"/>
    <property type="match status" value="1"/>
</dbReference>
<sequence length="156" mass="17523">MRNHQLFYPLDMNRLGQLLELCQIQIVAQQETAFDVVVDDMALNVGVSSDHVWMLIKSSFPVPSPGASFGGQPDDTLEDVEKALHLLTDATNEWNARCHYPNAYLARVGKQWVIRLDCAFYAEAGLTIEQFQLAFNTARSCIKQAMEELPELIPPA</sequence>
<comment type="caution">
    <text evidence="1">The sequence shown here is derived from an EMBL/GenBank/DDBJ whole genome shotgun (WGS) entry which is preliminary data.</text>
</comment>
<accession>A0ABU3IC68</accession>
<dbReference type="RefSeq" id="WP_313273151.1">
    <property type="nucleotide sequence ID" value="NZ_JASXSX010000001.1"/>
</dbReference>
<protein>
    <submittedName>
        <fullName evidence="1">YbjN domain-containing protein</fullName>
    </submittedName>
</protein>
<dbReference type="EMBL" id="JASXSX010000001">
    <property type="protein sequence ID" value="MDT3767526.1"/>
    <property type="molecule type" value="Genomic_DNA"/>
</dbReference>
<proteinExistence type="predicted"/>
<evidence type="ECO:0000313" key="1">
    <source>
        <dbReference type="EMBL" id="MDT3767526.1"/>
    </source>
</evidence>
<organism evidence="1 2">
    <name type="scientific">Gleimia hominis</name>
    <dbReference type="NCBI Taxonomy" id="595468"/>
    <lineage>
        <taxon>Bacteria</taxon>
        <taxon>Bacillati</taxon>
        <taxon>Actinomycetota</taxon>
        <taxon>Actinomycetes</taxon>
        <taxon>Actinomycetales</taxon>
        <taxon>Actinomycetaceae</taxon>
        <taxon>Gleimia</taxon>
    </lineage>
</organism>
<name>A0ABU3IC68_9ACTO</name>
<dbReference type="Proteomes" id="UP001247542">
    <property type="component" value="Unassembled WGS sequence"/>
</dbReference>
<evidence type="ECO:0000313" key="2">
    <source>
        <dbReference type="Proteomes" id="UP001247542"/>
    </source>
</evidence>
<dbReference type="InterPro" id="IPR019660">
    <property type="entry name" value="Put_sensory_transdc_reg_YbjN"/>
</dbReference>
<gene>
    <name evidence="1" type="ORF">QS713_05550</name>
</gene>
<reference evidence="1 2" key="1">
    <citation type="submission" date="2023-06" db="EMBL/GenBank/DDBJ databases">
        <title>Draft genome sequence of Gleimia hominis type strain CCUG 57540T.</title>
        <authorList>
            <person name="Salva-Serra F."/>
            <person name="Cardew S."/>
            <person name="Jensie Markopoulos S."/>
            <person name="Ohlen M."/>
            <person name="Inganas E."/>
            <person name="Svensson-Stadler L."/>
            <person name="Moore E.R.B."/>
        </authorList>
    </citation>
    <scope>NUCLEOTIDE SEQUENCE [LARGE SCALE GENOMIC DNA]</scope>
    <source>
        <strain evidence="1 2">CCUG 57540</strain>
    </source>
</reference>